<dbReference type="SUPFAM" id="SSF51445">
    <property type="entry name" value="(Trans)glycosidases"/>
    <property type="match status" value="1"/>
</dbReference>
<name>M5ED28_MALS4</name>
<dbReference type="FunFam" id="3.20.20.80:FF:000100">
    <property type="entry name" value="Glycoside hydrolase superfamily"/>
    <property type="match status" value="1"/>
</dbReference>
<dbReference type="Proteomes" id="UP000186303">
    <property type="component" value="Chromosome 3"/>
</dbReference>
<dbReference type="GO" id="GO:0009986">
    <property type="term" value="C:cell surface"/>
    <property type="evidence" value="ECO:0007669"/>
    <property type="project" value="TreeGrafter"/>
</dbReference>
<keyword evidence="2 5" id="KW-0378">Hydrolase</keyword>
<reference evidence="6" key="1">
    <citation type="journal article" date="2017" name="Nucleic Acids Res.">
        <title>Proteogenomics produces comprehensive and highly accurate protein-coding gene annotation in a complete genome assembly of Malassezia sympodialis.</title>
        <authorList>
            <person name="Zhu Y."/>
            <person name="Engstroem P.G."/>
            <person name="Tellgren-Roth C."/>
            <person name="Baudo C.D."/>
            <person name="Kennell J.C."/>
            <person name="Sun S."/>
            <person name="Billmyre R.B."/>
            <person name="Schroeder M.S."/>
            <person name="Andersson A."/>
            <person name="Holm T."/>
            <person name="Sigurgeirsson B."/>
            <person name="Wu G."/>
            <person name="Sankaranarayanan S.R."/>
            <person name="Siddharthan R."/>
            <person name="Sanyal K."/>
            <person name="Lundeberg J."/>
            <person name="Nystedt B."/>
            <person name="Boekhout T."/>
            <person name="Dawson T.L. Jr."/>
            <person name="Heitman J."/>
            <person name="Scheynius A."/>
            <person name="Lehtioe J."/>
        </authorList>
    </citation>
    <scope>NUCLEOTIDE SEQUENCE [LARGE SCALE GENOMIC DNA]</scope>
    <source>
        <strain evidence="6">ATCC 42132</strain>
    </source>
</reference>
<evidence type="ECO:0000313" key="6">
    <source>
        <dbReference type="Proteomes" id="UP000186303"/>
    </source>
</evidence>
<keyword evidence="3" id="KW-0326">Glycosidase</keyword>
<dbReference type="VEuPathDB" id="FungiDB:MSYG_2412"/>
<evidence type="ECO:0000256" key="1">
    <source>
        <dbReference type="ARBA" id="ARBA00005641"/>
    </source>
</evidence>
<organism evidence="5 6">
    <name type="scientific">Malassezia sympodialis (strain ATCC 42132)</name>
    <name type="common">Atopic eczema-associated yeast</name>
    <dbReference type="NCBI Taxonomy" id="1230383"/>
    <lineage>
        <taxon>Eukaryota</taxon>
        <taxon>Fungi</taxon>
        <taxon>Dikarya</taxon>
        <taxon>Basidiomycota</taxon>
        <taxon>Ustilaginomycotina</taxon>
        <taxon>Malasseziomycetes</taxon>
        <taxon>Malasseziales</taxon>
        <taxon>Malasseziaceae</taxon>
        <taxon>Malassezia</taxon>
    </lineage>
</organism>
<dbReference type="GO" id="GO:0009251">
    <property type="term" value="P:glucan catabolic process"/>
    <property type="evidence" value="ECO:0007669"/>
    <property type="project" value="TreeGrafter"/>
</dbReference>
<dbReference type="KEGG" id="msym:MSY001_3053"/>
<evidence type="ECO:0000313" key="5">
    <source>
        <dbReference type="EMBL" id="SHO78070.1"/>
    </source>
</evidence>
<evidence type="ECO:0000256" key="3">
    <source>
        <dbReference type="ARBA" id="ARBA00023295"/>
    </source>
</evidence>
<dbReference type="HOGENOM" id="CLU_004624_8_0_1"/>
<dbReference type="GO" id="GO:0046557">
    <property type="term" value="F:glucan endo-1,6-beta-glucosidase activity"/>
    <property type="evidence" value="ECO:0007669"/>
    <property type="project" value="TreeGrafter"/>
</dbReference>
<dbReference type="GO" id="GO:0005737">
    <property type="term" value="C:cytoplasm"/>
    <property type="evidence" value="ECO:0007669"/>
    <property type="project" value="UniProtKB-ARBA"/>
</dbReference>
<dbReference type="PANTHER" id="PTHR31297:SF43">
    <property type="entry name" value="GLUCAN 1,3-BETA-GLUCOSIDASE 3"/>
    <property type="match status" value="1"/>
</dbReference>
<feature type="compositionally biased region" description="Low complexity" evidence="4">
    <location>
        <begin position="515"/>
        <end position="546"/>
    </location>
</feature>
<dbReference type="PANTHER" id="PTHR31297">
    <property type="entry name" value="GLUCAN ENDO-1,6-BETA-GLUCOSIDASE B"/>
    <property type="match status" value="1"/>
</dbReference>
<dbReference type="OrthoDB" id="1887033at2759"/>
<dbReference type="EMBL" id="LT671823">
    <property type="protein sequence ID" value="SHO78070.1"/>
    <property type="molecule type" value="Genomic_DNA"/>
</dbReference>
<evidence type="ECO:0000256" key="2">
    <source>
        <dbReference type="ARBA" id="ARBA00022801"/>
    </source>
</evidence>
<feature type="region of interest" description="Disordered" evidence="4">
    <location>
        <begin position="506"/>
        <end position="551"/>
    </location>
</feature>
<gene>
    <name evidence="5" type="ORF">MSYG_2412</name>
</gene>
<accession>M5ED28</accession>
<dbReference type="AlphaFoldDB" id="M5ED28"/>
<sequence length="623" mass="69031">MQVIAPLFDFYKVASSLSLSLASYKPIPVVESSNDSDNPGRVSAVDSSGSSWSEKHPESEWGSPSILKMSNDSSDGRSAASNSNGSGKTVGQHGCTLLDDYTPKDSIHVQFPSFNRTRANIMRYRQQIGVNGGSWFVLESWMAPSMFSCASGGKSAELDFLKGYGTSSDAIQSARARLEKHWDTWIQEADFVNMRSAGINTLRLPIGYWNLPESNFTKNTPFEKYSDVYKNSWDYVRRAISYADKYDIGVLVDVHGAYGSQNGQAHSGLSDGKIQFFSQSNMDKTAKMVEWLVRELVNVTNVVGVELLNEPQNDSKLWDWYNSTINEVRKISDDAQALPLYFHDAFSPQQGSDFAAQRSDFVVQDTHSYFVYTQQDRDMSANQHTKQISGSLQGSMSSQAKKANGRVIVGEWSCALNPKSLSNSNNKKKDESDFCQAQIETYRNTTAGVLFWSWNMENCDQNSGWCFKKAWSDVMNKTYNAWGFNDKVTNKTIDAVSSEIGKTTLPDKYQTGTVSRQSNSCPSSQSSNTRRAATSASSSSSSSSSTMDSDTQGYADGFTSAKVLASRMELSRLGFVDQYIADSVNAYKNKLMTQPDSKTYSSSFQKGLSQIENLVREEAAKAL</sequence>
<keyword evidence="6" id="KW-1185">Reference proteome</keyword>
<evidence type="ECO:0000256" key="4">
    <source>
        <dbReference type="SAM" id="MobiDB-lite"/>
    </source>
</evidence>
<dbReference type="InterPro" id="IPR050386">
    <property type="entry name" value="Glycosyl_hydrolase_5"/>
</dbReference>
<dbReference type="GO" id="GO:0005576">
    <property type="term" value="C:extracellular region"/>
    <property type="evidence" value="ECO:0007669"/>
    <property type="project" value="TreeGrafter"/>
</dbReference>
<dbReference type="STRING" id="1230383.M5ED28"/>
<feature type="region of interest" description="Disordered" evidence="4">
    <location>
        <begin position="30"/>
        <end position="91"/>
    </location>
</feature>
<feature type="compositionally biased region" description="Low complexity" evidence="4">
    <location>
        <begin position="43"/>
        <end position="52"/>
    </location>
</feature>
<dbReference type="Gene3D" id="3.20.20.80">
    <property type="entry name" value="Glycosidases"/>
    <property type="match status" value="1"/>
</dbReference>
<proteinExistence type="inferred from homology"/>
<comment type="similarity">
    <text evidence="1">Belongs to the glycosyl hydrolase 5 (cellulase A) family.</text>
</comment>
<dbReference type="InterPro" id="IPR017853">
    <property type="entry name" value="GH"/>
</dbReference>
<feature type="compositionally biased region" description="Low complexity" evidence="4">
    <location>
        <begin position="70"/>
        <end position="87"/>
    </location>
</feature>
<dbReference type="OMA" id="DDPGWCF"/>
<protein>
    <submittedName>
        <fullName evidence="5">Similar to S.cerevisiae protein YBR056W (Putative glycoside hydrolase of the mitochondrial intermembrane space)</fullName>
    </submittedName>
</protein>